<evidence type="ECO:0000256" key="2">
    <source>
        <dbReference type="ARBA" id="ARBA00005898"/>
    </source>
</evidence>
<feature type="binding site" evidence="19">
    <location>
        <position position="177"/>
    </location>
    <ligand>
        <name>UDP-N-acetyl-alpha-D-muramoyl-L-alanyl-D-glutamate</name>
        <dbReference type="ChEBI" id="CHEBI:83900"/>
    </ligand>
</feature>
<dbReference type="OrthoDB" id="9800958at2"/>
<keyword evidence="10 19" id="KW-0131">Cell cycle</keyword>
<keyword evidence="19" id="KW-0460">Magnesium</keyword>
<dbReference type="Pfam" id="PF01225">
    <property type="entry name" value="Mur_ligase"/>
    <property type="match status" value="1"/>
</dbReference>
<organism evidence="24 25">
    <name type="scientific">Paenibacillus albiflavus</name>
    <dbReference type="NCBI Taxonomy" id="2545760"/>
    <lineage>
        <taxon>Bacteria</taxon>
        <taxon>Bacillati</taxon>
        <taxon>Bacillota</taxon>
        <taxon>Bacilli</taxon>
        <taxon>Bacillales</taxon>
        <taxon>Paenibacillaceae</taxon>
        <taxon>Paenibacillus</taxon>
    </lineage>
</organism>
<reference evidence="24 25" key="1">
    <citation type="submission" date="2019-03" db="EMBL/GenBank/DDBJ databases">
        <authorList>
            <person name="Kim M.K.M."/>
        </authorList>
    </citation>
    <scope>NUCLEOTIDE SEQUENCE [LARGE SCALE GENOMIC DNA]</scope>
    <source>
        <strain evidence="24 25">18JY21-1</strain>
    </source>
</reference>
<evidence type="ECO:0000256" key="10">
    <source>
        <dbReference type="ARBA" id="ARBA00023306"/>
    </source>
</evidence>
<evidence type="ECO:0000256" key="3">
    <source>
        <dbReference type="ARBA" id="ARBA00022490"/>
    </source>
</evidence>
<comment type="catalytic activity">
    <reaction evidence="12 19">
        <text>UDP-N-acetyl-alpha-D-muramoyl-L-alanyl-D-glutamate + meso-2,6-diaminopimelate + ATP = UDP-N-acetyl-alpha-D-muramoyl-L-alanyl-gamma-D-glutamyl-meso-2,6-diaminopimelate + ADP + phosphate + H(+)</text>
        <dbReference type="Rhea" id="RHEA:23676"/>
        <dbReference type="ChEBI" id="CHEBI:15378"/>
        <dbReference type="ChEBI" id="CHEBI:30616"/>
        <dbReference type="ChEBI" id="CHEBI:43474"/>
        <dbReference type="ChEBI" id="CHEBI:57791"/>
        <dbReference type="ChEBI" id="CHEBI:83900"/>
        <dbReference type="ChEBI" id="CHEBI:83905"/>
        <dbReference type="ChEBI" id="CHEBI:456216"/>
        <dbReference type="EC" id="6.3.2.13"/>
    </reaction>
</comment>
<comment type="pathway">
    <text evidence="1 19 20">Cell wall biogenesis; peptidoglycan biosynthesis.</text>
</comment>
<keyword evidence="9 19" id="KW-0573">Peptidoglycan synthesis</keyword>
<dbReference type="InterPro" id="IPR004101">
    <property type="entry name" value="Mur_ligase_C"/>
</dbReference>
<dbReference type="NCBIfam" id="TIGR01085">
    <property type="entry name" value="murE"/>
    <property type="match status" value="1"/>
</dbReference>
<dbReference type="GO" id="GO:0071555">
    <property type="term" value="P:cell wall organization"/>
    <property type="evidence" value="ECO:0007669"/>
    <property type="project" value="UniProtKB-KW"/>
</dbReference>
<evidence type="ECO:0000256" key="13">
    <source>
        <dbReference type="ARBA" id="ARBA00056782"/>
    </source>
</evidence>
<keyword evidence="3 19" id="KW-0963">Cytoplasm</keyword>
<evidence type="ECO:0000256" key="15">
    <source>
        <dbReference type="ARBA" id="ARBA00072883"/>
    </source>
</evidence>
<evidence type="ECO:0000259" key="22">
    <source>
        <dbReference type="Pfam" id="PF02875"/>
    </source>
</evidence>
<dbReference type="GO" id="GO:0008360">
    <property type="term" value="P:regulation of cell shape"/>
    <property type="evidence" value="ECO:0007669"/>
    <property type="project" value="UniProtKB-KW"/>
</dbReference>
<feature type="domain" description="Mur ligase C-terminal" evidence="22">
    <location>
        <begin position="336"/>
        <end position="466"/>
    </location>
</feature>
<comment type="caution">
    <text evidence="24">The sequence shown here is derived from an EMBL/GenBank/DDBJ whole genome shotgun (WGS) entry which is preliminary data.</text>
</comment>
<comment type="cofactor">
    <cofactor evidence="19">
        <name>Mg(2+)</name>
        <dbReference type="ChEBI" id="CHEBI:18420"/>
    </cofactor>
</comment>
<feature type="binding site" evidence="19">
    <location>
        <position position="30"/>
    </location>
    <ligand>
        <name>UDP-N-acetyl-alpha-D-muramoyl-L-alanyl-D-glutamate</name>
        <dbReference type="ChEBI" id="CHEBI:83900"/>
    </ligand>
</feature>
<dbReference type="SUPFAM" id="SSF53244">
    <property type="entry name" value="MurD-like peptide ligases, peptide-binding domain"/>
    <property type="match status" value="1"/>
</dbReference>
<dbReference type="InterPro" id="IPR005761">
    <property type="entry name" value="UDP-N-AcMur-Glu-dNH2Pim_ligase"/>
</dbReference>
<feature type="binding site" evidence="19">
    <location>
        <position position="185"/>
    </location>
    <ligand>
        <name>UDP-N-acetyl-alpha-D-muramoyl-L-alanyl-D-glutamate</name>
        <dbReference type="ChEBI" id="CHEBI:83900"/>
    </ligand>
</feature>
<comment type="similarity">
    <text evidence="2 19">Belongs to the MurCDEF family. MurE subfamily.</text>
</comment>
<evidence type="ECO:0000256" key="11">
    <source>
        <dbReference type="ARBA" id="ARBA00023316"/>
    </source>
</evidence>
<evidence type="ECO:0000256" key="8">
    <source>
        <dbReference type="ARBA" id="ARBA00022960"/>
    </source>
</evidence>
<feature type="binding site" evidence="19">
    <location>
        <begin position="108"/>
        <end position="114"/>
    </location>
    <ligand>
        <name>ATP</name>
        <dbReference type="ChEBI" id="CHEBI:30616"/>
    </ligand>
</feature>
<dbReference type="GO" id="GO:0000287">
    <property type="term" value="F:magnesium ion binding"/>
    <property type="evidence" value="ECO:0007669"/>
    <property type="project" value="UniProtKB-UniRule"/>
</dbReference>
<dbReference type="Proteomes" id="UP000295418">
    <property type="component" value="Unassembled WGS sequence"/>
</dbReference>
<name>A0A4R4E742_9BACL</name>
<dbReference type="Gene3D" id="3.90.190.20">
    <property type="entry name" value="Mur ligase, C-terminal domain"/>
    <property type="match status" value="1"/>
</dbReference>
<dbReference type="GO" id="GO:0008765">
    <property type="term" value="F:UDP-N-acetylmuramoylalanyl-D-glutamate-2,6-diaminopimelate ligase activity"/>
    <property type="evidence" value="ECO:0007669"/>
    <property type="project" value="UniProtKB-UniRule"/>
</dbReference>
<evidence type="ECO:0000256" key="20">
    <source>
        <dbReference type="RuleBase" id="RU004135"/>
    </source>
</evidence>
<feature type="domain" description="Mur ligase N-terminal catalytic" evidence="21">
    <location>
        <begin position="23"/>
        <end position="94"/>
    </location>
</feature>
<dbReference type="EMBL" id="SKFG01000018">
    <property type="protein sequence ID" value="TCZ75536.1"/>
    <property type="molecule type" value="Genomic_DNA"/>
</dbReference>
<evidence type="ECO:0000313" key="25">
    <source>
        <dbReference type="Proteomes" id="UP000295418"/>
    </source>
</evidence>
<protein>
    <recommendedName>
        <fullName evidence="15 19">UDP-N-acetylmuramoyl-L-alanyl-D-glutamate--2,6-diaminopimelate ligase</fullName>
        <ecNumber evidence="14 19">6.3.2.13</ecNumber>
    </recommendedName>
    <alternativeName>
        <fullName evidence="16 19">Meso-A2pm-adding enzyme</fullName>
    </alternativeName>
    <alternativeName>
        <fullName evidence="17 19">Meso-diaminopimelate-adding enzyme</fullName>
    </alternativeName>
    <alternativeName>
        <fullName evidence="18 19">UDP-MurNAc-L-Ala-D-Glu:meso-diaminopimelate ligase</fullName>
    </alternativeName>
    <alternativeName>
        <fullName evidence="19">UDP-MurNAc-tripeptide synthetase</fullName>
    </alternativeName>
    <alternativeName>
        <fullName evidence="19">UDP-N-acetylmuramyl-tripeptide synthetase</fullName>
    </alternativeName>
</protein>
<dbReference type="Pfam" id="PF02875">
    <property type="entry name" value="Mur_ligase_C"/>
    <property type="match status" value="1"/>
</dbReference>
<feature type="binding site" evidence="19">
    <location>
        <begin position="409"/>
        <end position="412"/>
    </location>
    <ligand>
        <name>meso-2,6-diaminopimelate</name>
        <dbReference type="ChEBI" id="CHEBI:57791"/>
    </ligand>
</feature>
<evidence type="ECO:0000256" key="16">
    <source>
        <dbReference type="ARBA" id="ARBA00075482"/>
    </source>
</evidence>
<dbReference type="EC" id="6.3.2.13" evidence="14 19"/>
<evidence type="ECO:0000259" key="23">
    <source>
        <dbReference type="Pfam" id="PF08245"/>
    </source>
</evidence>
<evidence type="ECO:0000256" key="1">
    <source>
        <dbReference type="ARBA" id="ARBA00004752"/>
    </source>
</evidence>
<evidence type="ECO:0000256" key="19">
    <source>
        <dbReference type="HAMAP-Rule" id="MF_00208"/>
    </source>
</evidence>
<keyword evidence="7 19" id="KW-0067">ATP-binding</keyword>
<evidence type="ECO:0000259" key="21">
    <source>
        <dbReference type="Pfam" id="PF01225"/>
    </source>
</evidence>
<dbReference type="PANTHER" id="PTHR23135:SF4">
    <property type="entry name" value="UDP-N-ACETYLMURAMOYL-L-ALANYL-D-GLUTAMATE--2,6-DIAMINOPIMELATE LIGASE MURE HOMOLOG, CHLOROPLASTIC"/>
    <property type="match status" value="1"/>
</dbReference>
<dbReference type="InterPro" id="IPR000713">
    <property type="entry name" value="Mur_ligase_N"/>
</dbReference>
<dbReference type="RefSeq" id="WP_132419216.1">
    <property type="nucleotide sequence ID" value="NZ_SKFG01000018.1"/>
</dbReference>
<keyword evidence="6 19" id="KW-0547">Nucleotide-binding</keyword>
<dbReference type="GO" id="GO:0005737">
    <property type="term" value="C:cytoplasm"/>
    <property type="evidence" value="ECO:0007669"/>
    <property type="project" value="UniProtKB-SubCell"/>
</dbReference>
<dbReference type="GO" id="GO:0005524">
    <property type="term" value="F:ATP binding"/>
    <property type="evidence" value="ECO:0007669"/>
    <property type="project" value="UniProtKB-UniRule"/>
</dbReference>
<keyword evidence="8 19" id="KW-0133">Cell shape</keyword>
<feature type="modified residue" description="N6-carboxylysine" evidence="19">
    <location>
        <position position="217"/>
    </location>
</feature>
<feature type="binding site" evidence="19">
    <location>
        <position position="385"/>
    </location>
    <ligand>
        <name>meso-2,6-diaminopimelate</name>
        <dbReference type="ChEBI" id="CHEBI:57791"/>
    </ligand>
</feature>
<comment type="PTM">
    <text evidence="19">Carboxylation is probably crucial for Mg(2+) binding and, consequently, for the gamma-phosphate positioning of ATP.</text>
</comment>
<evidence type="ECO:0000256" key="5">
    <source>
        <dbReference type="ARBA" id="ARBA00022618"/>
    </source>
</evidence>
<gene>
    <name evidence="19" type="primary">murE</name>
    <name evidence="24" type="ORF">E0485_16710</name>
</gene>
<dbReference type="NCBIfam" id="NF001126">
    <property type="entry name" value="PRK00139.1-4"/>
    <property type="match status" value="1"/>
</dbReference>
<dbReference type="GO" id="GO:0004326">
    <property type="term" value="F:tetrahydrofolylpolyglutamate synthase activity"/>
    <property type="evidence" value="ECO:0007669"/>
    <property type="project" value="InterPro"/>
</dbReference>
<keyword evidence="5 19" id="KW-0132">Cell division</keyword>
<accession>A0A4R4E742</accession>
<dbReference type="InterPro" id="IPR036615">
    <property type="entry name" value="Mur_ligase_C_dom_sf"/>
</dbReference>
<dbReference type="PROSITE" id="PS01011">
    <property type="entry name" value="FOLYLPOLYGLU_SYNT_1"/>
    <property type="match status" value="1"/>
</dbReference>
<dbReference type="InterPro" id="IPR018109">
    <property type="entry name" value="Folylpolyglutamate_synth_CS"/>
</dbReference>
<keyword evidence="25" id="KW-1185">Reference proteome</keyword>
<evidence type="ECO:0000313" key="24">
    <source>
        <dbReference type="EMBL" id="TCZ75536.1"/>
    </source>
</evidence>
<feature type="binding site" evidence="19">
    <location>
        <begin position="150"/>
        <end position="151"/>
    </location>
    <ligand>
        <name>UDP-N-acetyl-alpha-D-muramoyl-L-alanyl-D-glutamate</name>
        <dbReference type="ChEBI" id="CHEBI:83900"/>
    </ligand>
</feature>
<dbReference type="FunFam" id="3.90.190.20:FF:000006">
    <property type="entry name" value="UDP-N-acetylmuramoyl-L-alanyl-D-glutamate--2,6-diaminopimelate ligase"/>
    <property type="match status" value="1"/>
</dbReference>
<dbReference type="InterPro" id="IPR013221">
    <property type="entry name" value="Mur_ligase_cen"/>
</dbReference>
<evidence type="ECO:0000256" key="6">
    <source>
        <dbReference type="ARBA" id="ARBA00022741"/>
    </source>
</evidence>
<dbReference type="InterPro" id="IPR036565">
    <property type="entry name" value="Mur-like_cat_sf"/>
</dbReference>
<evidence type="ECO:0000256" key="4">
    <source>
        <dbReference type="ARBA" id="ARBA00022598"/>
    </source>
</evidence>
<dbReference type="AlphaFoldDB" id="A0A4R4E742"/>
<evidence type="ECO:0000256" key="12">
    <source>
        <dbReference type="ARBA" id="ARBA00050251"/>
    </source>
</evidence>
<keyword evidence="11 19" id="KW-0961">Cell wall biogenesis/degradation</keyword>
<proteinExistence type="inferred from homology"/>
<comment type="caution">
    <text evidence="19">Lacks conserved residue(s) required for the propagation of feature annotation.</text>
</comment>
<dbReference type="SUPFAM" id="SSF53623">
    <property type="entry name" value="MurD-like peptide ligases, catalytic domain"/>
    <property type="match status" value="1"/>
</dbReference>
<evidence type="ECO:0000256" key="18">
    <source>
        <dbReference type="ARBA" id="ARBA00081560"/>
    </source>
</evidence>
<dbReference type="GO" id="GO:0051301">
    <property type="term" value="P:cell division"/>
    <property type="evidence" value="ECO:0007669"/>
    <property type="project" value="UniProtKB-KW"/>
</dbReference>
<evidence type="ECO:0000256" key="7">
    <source>
        <dbReference type="ARBA" id="ARBA00022840"/>
    </source>
</evidence>
<dbReference type="SUPFAM" id="SSF63418">
    <property type="entry name" value="MurE/MurF N-terminal domain"/>
    <property type="match status" value="1"/>
</dbReference>
<dbReference type="InterPro" id="IPR035911">
    <property type="entry name" value="MurE/MurF_N"/>
</dbReference>
<evidence type="ECO:0000256" key="9">
    <source>
        <dbReference type="ARBA" id="ARBA00022984"/>
    </source>
</evidence>
<dbReference type="NCBIfam" id="NF001124">
    <property type="entry name" value="PRK00139.1-2"/>
    <property type="match status" value="1"/>
</dbReference>
<keyword evidence="4 19" id="KW-0436">Ligase</keyword>
<feature type="domain" description="Mur ligase central" evidence="23">
    <location>
        <begin position="106"/>
        <end position="314"/>
    </location>
</feature>
<dbReference type="GO" id="GO:0009252">
    <property type="term" value="P:peptidoglycan biosynthetic process"/>
    <property type="evidence" value="ECO:0007669"/>
    <property type="project" value="UniProtKB-UniRule"/>
</dbReference>
<evidence type="ECO:0000256" key="14">
    <source>
        <dbReference type="ARBA" id="ARBA00066633"/>
    </source>
</evidence>
<comment type="function">
    <text evidence="13 19">Catalyzes the addition of meso-diaminopimelic acid to the nucleotide precursor UDP-N-acetylmuramoyl-L-alanyl-D-glutamate (UMAG) in the biosynthesis of bacterial cell-wall peptidoglycan.</text>
</comment>
<dbReference type="UniPathway" id="UPA00219"/>
<evidence type="ECO:0000256" key="17">
    <source>
        <dbReference type="ARBA" id="ARBA00076158"/>
    </source>
</evidence>
<dbReference type="HAMAP" id="MF_00208">
    <property type="entry name" value="MurE"/>
    <property type="match status" value="1"/>
</dbReference>
<dbReference type="Pfam" id="PF08245">
    <property type="entry name" value="Mur_ligase_M"/>
    <property type="match status" value="1"/>
</dbReference>
<feature type="binding site" evidence="19">
    <location>
        <position position="468"/>
    </location>
    <ligand>
        <name>meso-2,6-diaminopimelate</name>
        <dbReference type="ChEBI" id="CHEBI:57791"/>
    </ligand>
</feature>
<sequence>MQLKELAQTLVVSRLIGDGSTNITGLQIDSRQIQQGDLFICITGQVSDGHDYAATAVQKGAVALVVERILDLNVPQLLVENARDAMAALACHYYGYPTTDMKVIGVTGTNGKTTTTNIIEHILRYNHKQTGLMGTIQMKIGNEYTVMERTTMESVQLQHAFSQMRDVHTDYCMMEVSSHALDMNRVKGIRFRTAVFTNLTQDHLDYHVTMDNYHQAKNLLFSRMDNTYYADENKRQYAVLNADDPAYKLFKKSTAAQVITYGIDNECDVRASKISITSQGTEFTVTTFAGEAHIQMKLVGKFNVYNTLGAIAAALLEGIELSEIKNSLKEINVIEGRMEVVDGKQDFLVLVDYAHTPDGLRNALSTISEFAEGRIITVFGNGGDRDRTKRPIMGMVAAEYSDYIYVTSDNPRTEDPSAILQDIVPGLVEAGYETDKYELIVDRQVAINKAIAEAGPKDVILIAGKGHETYQIIGKVKHDFDDRLIAKSALEARGLL</sequence>
<dbReference type="Gene3D" id="3.40.1190.10">
    <property type="entry name" value="Mur-like, catalytic domain"/>
    <property type="match status" value="1"/>
</dbReference>
<feature type="binding site" evidence="19">
    <location>
        <position position="464"/>
    </location>
    <ligand>
        <name>meso-2,6-diaminopimelate</name>
        <dbReference type="ChEBI" id="CHEBI:57791"/>
    </ligand>
</feature>
<dbReference type="PANTHER" id="PTHR23135">
    <property type="entry name" value="MUR LIGASE FAMILY MEMBER"/>
    <property type="match status" value="1"/>
</dbReference>
<comment type="subcellular location">
    <subcellularLocation>
        <location evidence="19 20">Cytoplasm</location>
    </subcellularLocation>
</comment>
<dbReference type="Gene3D" id="3.40.1390.10">
    <property type="entry name" value="MurE/MurF, N-terminal domain"/>
    <property type="match status" value="1"/>
</dbReference>
<feature type="short sequence motif" description="Meso-diaminopimelate recognition motif" evidence="19">
    <location>
        <begin position="409"/>
        <end position="412"/>
    </location>
</feature>